<dbReference type="PROSITE" id="PS50072">
    <property type="entry name" value="CSA_PPIASE_2"/>
    <property type="match status" value="1"/>
</dbReference>
<keyword evidence="6" id="KW-0687">Ribonucleoprotein</keyword>
<evidence type="ECO:0000313" key="6">
    <source>
        <dbReference type="EMBL" id="KYQ89530.1"/>
    </source>
</evidence>
<reference evidence="6 7" key="1">
    <citation type="submission" date="2015-12" db="EMBL/GenBank/DDBJ databases">
        <title>Dictyostelia acquired genes for synthesis and detection of signals that induce cell-type specialization by lateral gene transfer from prokaryotes.</title>
        <authorList>
            <person name="Gloeckner G."/>
            <person name="Schaap P."/>
        </authorList>
    </citation>
    <scope>NUCLEOTIDE SEQUENCE [LARGE SCALE GENOMIC DNA]</scope>
    <source>
        <strain evidence="6 7">TK</strain>
    </source>
</reference>
<dbReference type="FunFam" id="2.40.100.10:FF:000025">
    <property type="entry name" value="Peptidyl-prolyl cis-trans isomerase CYP19-2"/>
    <property type="match status" value="1"/>
</dbReference>
<feature type="domain" description="PPIase cyclophilin-type" evidence="5">
    <location>
        <begin position="22"/>
        <end position="185"/>
    </location>
</feature>
<dbReference type="OMA" id="CVSIYGH"/>
<keyword evidence="2 4" id="KW-0697">Rotamase</keyword>
<evidence type="ECO:0000259" key="5">
    <source>
        <dbReference type="PROSITE" id="PS50072"/>
    </source>
</evidence>
<dbReference type="InterPro" id="IPR029000">
    <property type="entry name" value="Cyclophilin-like_dom_sf"/>
</dbReference>
<dbReference type="GO" id="GO:0003755">
    <property type="term" value="F:peptidyl-prolyl cis-trans isomerase activity"/>
    <property type="evidence" value="ECO:0007669"/>
    <property type="project" value="UniProtKB-UniRule"/>
</dbReference>
<dbReference type="STRING" id="361077.A0A151Z6E4"/>
<accession>A0A151Z6E4</accession>
<dbReference type="GO" id="GO:1990904">
    <property type="term" value="C:ribonucleoprotein complex"/>
    <property type="evidence" value="ECO:0007669"/>
    <property type="project" value="UniProtKB-KW"/>
</dbReference>
<dbReference type="OrthoDB" id="193499at2759"/>
<dbReference type="PRINTS" id="PR00153">
    <property type="entry name" value="CSAPPISMRASE"/>
</dbReference>
<gene>
    <name evidence="6" type="ORF">DLAC_09479</name>
</gene>
<comment type="caution">
    <text evidence="6">The sequence shown here is derived from an EMBL/GenBank/DDBJ whole genome shotgun (WGS) entry which is preliminary data.</text>
</comment>
<organism evidence="6 7">
    <name type="scientific">Tieghemostelium lacteum</name>
    <name type="common">Slime mold</name>
    <name type="synonym">Dictyostelium lacteum</name>
    <dbReference type="NCBI Taxonomy" id="361077"/>
    <lineage>
        <taxon>Eukaryota</taxon>
        <taxon>Amoebozoa</taxon>
        <taxon>Evosea</taxon>
        <taxon>Eumycetozoa</taxon>
        <taxon>Dictyostelia</taxon>
        <taxon>Dictyosteliales</taxon>
        <taxon>Raperosteliaceae</taxon>
        <taxon>Tieghemostelium</taxon>
    </lineage>
</organism>
<dbReference type="InParanoid" id="A0A151Z6E4"/>
<evidence type="ECO:0000256" key="3">
    <source>
        <dbReference type="ARBA" id="ARBA00023235"/>
    </source>
</evidence>
<dbReference type="PANTHER" id="PTHR11071:SF561">
    <property type="entry name" value="PEPTIDYL-PROLYL CIS-TRANS ISOMERASE D-RELATED"/>
    <property type="match status" value="1"/>
</dbReference>
<comment type="similarity">
    <text evidence="4">Belongs to the cyclophilin-type PPIase family.</text>
</comment>
<keyword evidence="7" id="KW-1185">Reference proteome</keyword>
<dbReference type="PIRSF" id="PIRSF001467">
    <property type="entry name" value="Peptidylpro_ismrse"/>
    <property type="match status" value="1"/>
</dbReference>
<dbReference type="PANTHER" id="PTHR11071">
    <property type="entry name" value="PEPTIDYL-PROLYL CIS-TRANS ISOMERASE"/>
    <property type="match status" value="1"/>
</dbReference>
<dbReference type="GO" id="GO:0016018">
    <property type="term" value="F:cyclosporin A binding"/>
    <property type="evidence" value="ECO:0007669"/>
    <property type="project" value="TreeGrafter"/>
</dbReference>
<dbReference type="EMBL" id="LODT01000039">
    <property type="protein sequence ID" value="KYQ89530.1"/>
    <property type="molecule type" value="Genomic_DNA"/>
</dbReference>
<comment type="catalytic activity">
    <reaction evidence="1 4">
        <text>[protein]-peptidylproline (omega=180) = [protein]-peptidylproline (omega=0)</text>
        <dbReference type="Rhea" id="RHEA:16237"/>
        <dbReference type="Rhea" id="RHEA-COMP:10747"/>
        <dbReference type="Rhea" id="RHEA-COMP:10748"/>
        <dbReference type="ChEBI" id="CHEBI:83833"/>
        <dbReference type="ChEBI" id="CHEBI:83834"/>
        <dbReference type="EC" id="5.2.1.8"/>
    </reaction>
</comment>
<name>A0A151Z6E4_TIELA</name>
<dbReference type="GO" id="GO:0006457">
    <property type="term" value="P:protein folding"/>
    <property type="evidence" value="ECO:0007669"/>
    <property type="project" value="TreeGrafter"/>
</dbReference>
<proteinExistence type="inferred from homology"/>
<evidence type="ECO:0000256" key="4">
    <source>
        <dbReference type="RuleBase" id="RU363019"/>
    </source>
</evidence>
<sequence>MSEKSEQNNDQINQQEENPIVFFDIAIAGQSVGRIKIELFEDVVPKTTENFRQFCTGEYKRAGLPVGYKHCKFHKVSKDFMIQGGDFVNNDGSGRTSIYGDKFPDENFKLRHTGPGMLSMVNAGPNSNGCQFFITCVATEWLDGKNIVFGQVIDGMNVVRTIEEVPVNPQTNKPKYDVEIIECGQL</sequence>
<dbReference type="AlphaFoldDB" id="A0A151Z6E4"/>
<dbReference type="Pfam" id="PF00160">
    <property type="entry name" value="Pro_isomerase"/>
    <property type="match status" value="1"/>
</dbReference>
<dbReference type="GO" id="GO:0005737">
    <property type="term" value="C:cytoplasm"/>
    <property type="evidence" value="ECO:0007669"/>
    <property type="project" value="TreeGrafter"/>
</dbReference>
<dbReference type="Gene3D" id="2.40.100.10">
    <property type="entry name" value="Cyclophilin-like"/>
    <property type="match status" value="1"/>
</dbReference>
<dbReference type="EC" id="5.2.1.8" evidence="4"/>
<dbReference type="InterPro" id="IPR002130">
    <property type="entry name" value="Cyclophilin-type_PPIase_dom"/>
</dbReference>
<evidence type="ECO:0000313" key="7">
    <source>
        <dbReference type="Proteomes" id="UP000076078"/>
    </source>
</evidence>
<evidence type="ECO:0000256" key="1">
    <source>
        <dbReference type="ARBA" id="ARBA00000971"/>
    </source>
</evidence>
<dbReference type="FunCoup" id="A0A151Z6E4">
    <property type="interactions" value="710"/>
</dbReference>
<dbReference type="InterPro" id="IPR024936">
    <property type="entry name" value="Cyclophilin-type_PPIase"/>
</dbReference>
<comment type="function">
    <text evidence="4">PPIases accelerate the folding of proteins. It catalyzes the cis-trans isomerization of proline imidic peptide bonds in oligopeptides.</text>
</comment>
<protein>
    <recommendedName>
        <fullName evidence="4">Peptidyl-prolyl cis-trans isomerase</fullName>
        <shortName evidence="4">PPIase</shortName>
        <ecNumber evidence="4">5.2.1.8</ecNumber>
    </recommendedName>
</protein>
<keyword evidence="3 4" id="KW-0413">Isomerase</keyword>
<dbReference type="Proteomes" id="UP000076078">
    <property type="component" value="Unassembled WGS sequence"/>
</dbReference>
<evidence type="ECO:0000256" key="2">
    <source>
        <dbReference type="ARBA" id="ARBA00023110"/>
    </source>
</evidence>
<dbReference type="SUPFAM" id="SSF50891">
    <property type="entry name" value="Cyclophilin-like"/>
    <property type="match status" value="1"/>
</dbReference>
<dbReference type="CDD" id="cd01926">
    <property type="entry name" value="cyclophilin_ABH_like"/>
    <property type="match status" value="1"/>
</dbReference>